<proteinExistence type="predicted"/>
<dbReference type="PANTHER" id="PTHR38445">
    <property type="entry name" value="HTH-TYPE TRANSCRIPTIONAL REPRESSOR YTRA"/>
    <property type="match status" value="1"/>
</dbReference>
<evidence type="ECO:0000256" key="3">
    <source>
        <dbReference type="ARBA" id="ARBA00023163"/>
    </source>
</evidence>
<dbReference type="STRING" id="655355.SAMN05216283_10117"/>
<keyword evidence="3" id="KW-0804">Transcription</keyword>
<keyword evidence="1" id="KW-0805">Transcription regulation</keyword>
<evidence type="ECO:0000259" key="4">
    <source>
        <dbReference type="PROSITE" id="PS50949"/>
    </source>
</evidence>
<dbReference type="GO" id="GO:0003700">
    <property type="term" value="F:DNA-binding transcription factor activity"/>
    <property type="evidence" value="ECO:0007669"/>
    <property type="project" value="InterPro"/>
</dbReference>
<name>A0A1I2A4T9_9BACT</name>
<dbReference type="CDD" id="cd07377">
    <property type="entry name" value="WHTH_GntR"/>
    <property type="match status" value="1"/>
</dbReference>
<keyword evidence="6" id="KW-1185">Reference proteome</keyword>
<dbReference type="Gene3D" id="1.10.10.10">
    <property type="entry name" value="Winged helix-like DNA-binding domain superfamily/Winged helix DNA-binding domain"/>
    <property type="match status" value="1"/>
</dbReference>
<evidence type="ECO:0000256" key="2">
    <source>
        <dbReference type="ARBA" id="ARBA00023125"/>
    </source>
</evidence>
<dbReference type="PROSITE" id="PS50949">
    <property type="entry name" value="HTH_GNTR"/>
    <property type="match status" value="1"/>
</dbReference>
<dbReference type="InterPro" id="IPR036388">
    <property type="entry name" value="WH-like_DNA-bd_sf"/>
</dbReference>
<dbReference type="InterPro" id="IPR036390">
    <property type="entry name" value="WH_DNA-bd_sf"/>
</dbReference>
<feature type="domain" description="HTH gntR-type" evidence="4">
    <location>
        <begin position="7"/>
        <end position="75"/>
    </location>
</feature>
<reference evidence="5 6" key="1">
    <citation type="submission" date="2016-10" db="EMBL/GenBank/DDBJ databases">
        <authorList>
            <person name="de Groot N.N."/>
        </authorList>
    </citation>
    <scope>NUCLEOTIDE SEQUENCE [LARGE SCALE GENOMIC DNA]</scope>
    <source>
        <strain evidence="5 6">CGMCC 1.9156</strain>
    </source>
</reference>
<sequence length="126" mass="14413">MEFQSTKGIFLQIADNLCHQILEGKLNPGDRVPSIRDLAADFEVNRNTVMRTYTILSDAGIFENKRGIGFFVSDEALELVRSREKSTFYEMDLPDLIRKVKLLKLTSNDLSELLDVIKNNDCNENE</sequence>
<dbReference type="SMART" id="SM00345">
    <property type="entry name" value="HTH_GNTR"/>
    <property type="match status" value="1"/>
</dbReference>
<evidence type="ECO:0000313" key="5">
    <source>
        <dbReference type="EMBL" id="SFE38749.1"/>
    </source>
</evidence>
<organism evidence="5 6">
    <name type="scientific">Sunxiuqinia elliptica</name>
    <dbReference type="NCBI Taxonomy" id="655355"/>
    <lineage>
        <taxon>Bacteria</taxon>
        <taxon>Pseudomonadati</taxon>
        <taxon>Bacteroidota</taxon>
        <taxon>Bacteroidia</taxon>
        <taxon>Marinilabiliales</taxon>
        <taxon>Prolixibacteraceae</taxon>
        <taxon>Sunxiuqinia</taxon>
    </lineage>
</organism>
<keyword evidence="2 5" id="KW-0238">DNA-binding</keyword>
<dbReference type="SUPFAM" id="SSF46785">
    <property type="entry name" value="Winged helix' DNA-binding domain"/>
    <property type="match status" value="1"/>
</dbReference>
<evidence type="ECO:0000256" key="1">
    <source>
        <dbReference type="ARBA" id="ARBA00023015"/>
    </source>
</evidence>
<dbReference type="AlphaFoldDB" id="A0A1I2A4T9"/>
<dbReference type="InterPro" id="IPR000524">
    <property type="entry name" value="Tscrpt_reg_HTH_GntR"/>
</dbReference>
<dbReference type="Proteomes" id="UP000198964">
    <property type="component" value="Unassembled WGS sequence"/>
</dbReference>
<accession>A0A1I2A4T9</accession>
<protein>
    <submittedName>
        <fullName evidence="5">DNA-binding transcriptional regulator YhcF, GntR family</fullName>
    </submittedName>
</protein>
<dbReference type="GO" id="GO:0003677">
    <property type="term" value="F:DNA binding"/>
    <property type="evidence" value="ECO:0007669"/>
    <property type="project" value="UniProtKB-KW"/>
</dbReference>
<evidence type="ECO:0000313" key="6">
    <source>
        <dbReference type="Proteomes" id="UP000198964"/>
    </source>
</evidence>
<dbReference type="RefSeq" id="WP_093917785.1">
    <property type="nucleotide sequence ID" value="NZ_FONW01000001.1"/>
</dbReference>
<gene>
    <name evidence="5" type="ORF">SAMN05216283_10117</name>
</gene>
<dbReference type="PANTHER" id="PTHR38445:SF10">
    <property type="entry name" value="GNTR-FAMILY TRANSCRIPTIONAL REGULATOR"/>
    <property type="match status" value="1"/>
</dbReference>
<dbReference type="Pfam" id="PF00392">
    <property type="entry name" value="GntR"/>
    <property type="match status" value="1"/>
</dbReference>
<dbReference type="EMBL" id="FONW01000001">
    <property type="protein sequence ID" value="SFE38749.1"/>
    <property type="molecule type" value="Genomic_DNA"/>
</dbReference>